<proteinExistence type="predicted"/>
<evidence type="ECO:0000313" key="1">
    <source>
        <dbReference type="EMBL" id="QNE77327.1"/>
    </source>
</evidence>
<dbReference type="PANTHER" id="PTHR36221">
    <property type="entry name" value="DUF742 DOMAIN-CONTAINING PROTEIN"/>
    <property type="match status" value="1"/>
</dbReference>
<dbReference type="AlphaFoldDB" id="A0A7G7BPR2"/>
<reference evidence="2" key="1">
    <citation type="submission" date="2019-10" db="EMBL/GenBank/DDBJ databases">
        <title>Antimicrobial potential of Antarctic Bacteria.</title>
        <authorList>
            <person name="Benaud N."/>
            <person name="Edwards R.J."/>
            <person name="Ferrari B.C."/>
        </authorList>
    </citation>
    <scope>NUCLEOTIDE SEQUENCE [LARGE SCALE GENOMIC DNA]</scope>
    <source>
        <strain evidence="2">NBSH44</strain>
    </source>
</reference>
<sequence length="137" mass="14634">MSTHGDAAEDSTFVRTYTLTRGRTRPRHLLGLDTVLDVGPGRPGPGQAEECDEILALCRDHRRSVTELAGRLGRPVTAVKILVSDLLDAQALVVSVTAAYAASDADADERPTTHLLAALSVGLKRKFPDAIAYRQAG</sequence>
<dbReference type="PANTHER" id="PTHR36221:SF1">
    <property type="entry name" value="DUF742 DOMAIN-CONTAINING PROTEIN"/>
    <property type="match status" value="1"/>
</dbReference>
<accession>A0A7G7BPR2</accession>
<dbReference type="EMBL" id="CP045702">
    <property type="protein sequence ID" value="QNE77327.1"/>
    <property type="molecule type" value="Genomic_DNA"/>
</dbReference>
<protein>
    <submittedName>
        <fullName evidence="1">DUF742 domain-containing protein</fullName>
    </submittedName>
</protein>
<dbReference type="KEGG" id="sfiy:F0344_24450"/>
<keyword evidence="2" id="KW-1185">Reference proteome</keyword>
<organism evidence="1 2">
    <name type="scientific">Streptomyces finlayi</name>
    <dbReference type="NCBI Taxonomy" id="67296"/>
    <lineage>
        <taxon>Bacteria</taxon>
        <taxon>Bacillati</taxon>
        <taxon>Actinomycetota</taxon>
        <taxon>Actinomycetes</taxon>
        <taxon>Kitasatosporales</taxon>
        <taxon>Streptomycetaceae</taxon>
        <taxon>Streptomyces</taxon>
    </lineage>
</organism>
<dbReference type="InterPro" id="IPR007995">
    <property type="entry name" value="DUF742"/>
</dbReference>
<dbReference type="RefSeq" id="WP_185300805.1">
    <property type="nucleotide sequence ID" value="NZ_CP045702.1"/>
</dbReference>
<gene>
    <name evidence="1" type="ORF">F0344_24450</name>
</gene>
<dbReference type="Pfam" id="PF05331">
    <property type="entry name" value="DUF742"/>
    <property type="match status" value="1"/>
</dbReference>
<name>A0A7G7BPR2_9ACTN</name>
<evidence type="ECO:0000313" key="2">
    <source>
        <dbReference type="Proteomes" id="UP000515307"/>
    </source>
</evidence>
<dbReference type="Proteomes" id="UP000515307">
    <property type="component" value="Chromosome"/>
</dbReference>